<evidence type="ECO:0000256" key="6">
    <source>
        <dbReference type="ARBA" id="ARBA00023136"/>
    </source>
</evidence>
<keyword evidence="3" id="KW-0813">Transport</keyword>
<dbReference type="WBParaSite" id="PTRK_0001594100.1">
    <property type="protein sequence ID" value="PTRK_0001594100.1"/>
    <property type="gene ID" value="PTRK_0001594100"/>
</dbReference>
<dbReference type="PANTHER" id="PTHR10231">
    <property type="entry name" value="NUCLEOTIDE-SUGAR TRANSMEMBRANE TRANSPORTER"/>
    <property type="match status" value="1"/>
</dbReference>
<dbReference type="Proteomes" id="UP000038045">
    <property type="component" value="Unplaced"/>
</dbReference>
<proteinExistence type="inferred from homology"/>
<dbReference type="SUPFAM" id="SSF103481">
    <property type="entry name" value="Multidrug resistance efflux transporter EmrE"/>
    <property type="match status" value="2"/>
</dbReference>
<evidence type="ECO:0000256" key="7">
    <source>
        <dbReference type="SAM" id="Phobius"/>
    </source>
</evidence>
<dbReference type="GO" id="GO:0000139">
    <property type="term" value="C:Golgi membrane"/>
    <property type="evidence" value="ECO:0007669"/>
    <property type="project" value="InterPro"/>
</dbReference>
<feature type="transmembrane region" description="Helical" evidence="7">
    <location>
        <begin position="341"/>
        <end position="361"/>
    </location>
</feature>
<feature type="transmembrane region" description="Helical" evidence="7">
    <location>
        <begin position="154"/>
        <end position="176"/>
    </location>
</feature>
<dbReference type="PIRSF" id="PIRSF005799">
    <property type="entry name" value="UDP-gal_transpt"/>
    <property type="match status" value="1"/>
</dbReference>
<evidence type="ECO:0000256" key="3">
    <source>
        <dbReference type="ARBA" id="ARBA00022597"/>
    </source>
</evidence>
<evidence type="ECO:0000256" key="4">
    <source>
        <dbReference type="ARBA" id="ARBA00022692"/>
    </source>
</evidence>
<feature type="transmembrane region" description="Helical" evidence="7">
    <location>
        <begin position="183"/>
        <end position="202"/>
    </location>
</feature>
<feature type="transmembrane region" description="Helical" evidence="7">
    <location>
        <begin position="367"/>
        <end position="384"/>
    </location>
</feature>
<feature type="transmembrane region" description="Helical" evidence="7">
    <location>
        <begin position="309"/>
        <end position="334"/>
    </location>
</feature>
<comment type="similarity">
    <text evidence="2">Belongs to the nucleotide-sugar transporter family. SLC35A subfamily.</text>
</comment>
<feature type="transmembrane region" description="Helical" evidence="7">
    <location>
        <begin position="245"/>
        <end position="265"/>
    </location>
</feature>
<keyword evidence="6 7" id="KW-0472">Membrane</keyword>
<comment type="subcellular location">
    <subcellularLocation>
        <location evidence="1">Membrane</location>
        <topology evidence="1">Multi-pass membrane protein</topology>
    </subcellularLocation>
</comment>
<evidence type="ECO:0000313" key="8">
    <source>
        <dbReference type="Proteomes" id="UP000038045"/>
    </source>
</evidence>
<keyword evidence="5 7" id="KW-1133">Transmembrane helix</keyword>
<dbReference type="Pfam" id="PF04142">
    <property type="entry name" value="Nuc_sug_transp"/>
    <property type="match status" value="1"/>
</dbReference>
<sequence length="399" mass="45218">MSSKMNDLKISNNNNNDICTIRSQSPDKSDDGSDEFRVRNWFGKIKDLLPLKTFSILFFIFHGTLSICMLRYVRFRKIDHMFIAPVALMVGEIVKILLSLTFLSYENKSLTSAGKIIYVETVINWKSFLKTSIPAFCYAIQNLLYYYAISYLDATLLLILQQIKILTTAFFSVILLKKKLSSIQWLSMIVLIFGIILVQIKVSSIKSSLIFQNSTLINSNNSNNILETTTHYYPLPNYFNIPPQLIGLIMVLIGTTVAGFVGTFLEKMFKSNVTSIWARNFQLSVFSIPIHLITAYVSEYNKISSYGLFVGFDHFVILMAFIFGVHGMVVAMLLKHASSILKCFASGFVITLTAIVSIFLFDKWPSYLMIIGTLVILVAVYMYSNYPSKAKIRSSQVTV</sequence>
<reference evidence="9" key="1">
    <citation type="submission" date="2017-02" db="UniProtKB">
        <authorList>
            <consortium name="WormBaseParasite"/>
        </authorList>
    </citation>
    <scope>IDENTIFICATION</scope>
</reference>
<feature type="transmembrane region" description="Helical" evidence="7">
    <location>
        <begin position="277"/>
        <end position="297"/>
    </location>
</feature>
<evidence type="ECO:0000313" key="9">
    <source>
        <dbReference type="WBParaSite" id="PTRK_0001594100.1"/>
    </source>
</evidence>
<evidence type="ECO:0000256" key="5">
    <source>
        <dbReference type="ARBA" id="ARBA00022989"/>
    </source>
</evidence>
<evidence type="ECO:0000256" key="2">
    <source>
        <dbReference type="ARBA" id="ARBA00009976"/>
    </source>
</evidence>
<dbReference type="InterPro" id="IPR007271">
    <property type="entry name" value="Nuc_sug_transpt"/>
</dbReference>
<dbReference type="InterPro" id="IPR037185">
    <property type="entry name" value="EmrE-like"/>
</dbReference>
<dbReference type="Gene3D" id="1.10.3730.20">
    <property type="match status" value="1"/>
</dbReference>
<keyword evidence="8" id="KW-1185">Reference proteome</keyword>
<dbReference type="STRING" id="131310.A0A0N5A2S6"/>
<organism evidence="8 9">
    <name type="scientific">Parastrongyloides trichosuri</name>
    <name type="common">Possum-specific nematode worm</name>
    <dbReference type="NCBI Taxonomy" id="131310"/>
    <lineage>
        <taxon>Eukaryota</taxon>
        <taxon>Metazoa</taxon>
        <taxon>Ecdysozoa</taxon>
        <taxon>Nematoda</taxon>
        <taxon>Chromadorea</taxon>
        <taxon>Rhabditida</taxon>
        <taxon>Tylenchina</taxon>
        <taxon>Panagrolaimomorpha</taxon>
        <taxon>Strongyloidoidea</taxon>
        <taxon>Strongyloididae</taxon>
        <taxon>Parastrongyloides</taxon>
    </lineage>
</organism>
<dbReference type="GO" id="GO:0015165">
    <property type="term" value="F:pyrimidine nucleotide-sugar transmembrane transporter activity"/>
    <property type="evidence" value="ECO:0007669"/>
    <property type="project" value="InterPro"/>
</dbReference>
<feature type="transmembrane region" description="Helical" evidence="7">
    <location>
        <begin position="49"/>
        <end position="70"/>
    </location>
</feature>
<protein>
    <submittedName>
        <fullName evidence="9">UDP-galactose translocator</fullName>
    </submittedName>
</protein>
<evidence type="ECO:0000256" key="1">
    <source>
        <dbReference type="ARBA" id="ARBA00004141"/>
    </source>
</evidence>
<dbReference type="AlphaFoldDB" id="A0A0N5A2S6"/>
<name>A0A0N5A2S6_PARTI</name>
<keyword evidence="3" id="KW-0762">Sugar transport</keyword>
<keyword evidence="4 7" id="KW-0812">Transmembrane</keyword>
<accession>A0A0N5A2S6</accession>
<feature type="transmembrane region" description="Helical" evidence="7">
    <location>
        <begin position="82"/>
        <end position="105"/>
    </location>
</feature>